<dbReference type="PANTHER" id="PTHR11439">
    <property type="entry name" value="GAG-POL-RELATED RETROTRANSPOSON"/>
    <property type="match status" value="1"/>
</dbReference>
<dbReference type="PANTHER" id="PTHR11439:SF455">
    <property type="entry name" value="RLK (RECEPTOR-LIKE PROTEIN KINASE) 8, PUTATIVE-RELATED"/>
    <property type="match status" value="1"/>
</dbReference>
<dbReference type="InterPro" id="IPR043502">
    <property type="entry name" value="DNA/RNA_pol_sf"/>
</dbReference>
<dbReference type="Proteomes" id="UP000298416">
    <property type="component" value="Unassembled WGS sequence"/>
</dbReference>
<reference evidence="2" key="2">
    <citation type="submission" date="2020-08" db="EMBL/GenBank/DDBJ databases">
        <title>Plant Genome Project.</title>
        <authorList>
            <person name="Zhang R.-G."/>
        </authorList>
    </citation>
    <scope>NUCLEOTIDE SEQUENCE</scope>
    <source>
        <strain evidence="2">Huo1</strain>
        <tissue evidence="2">Leaf</tissue>
    </source>
</reference>
<dbReference type="EMBL" id="PNBA02000005">
    <property type="protein sequence ID" value="KAG6423270.1"/>
    <property type="molecule type" value="Genomic_DNA"/>
</dbReference>
<sequence length="599" mass="66916">MQDNRPLCQRLSRSIQSRDCYYHTGVANIAEAFSASSIASDPPISDWYLDTGASAHMTPTPAQLHSSTSYAGSDSVVVGNGPYYLSLILALHWENQHILAQGSRRDGLYVLDDTKSALVTARTPKASFELWHSRLGHVAFDLPNVNPDSAPQLSSCNLCDEPPLLSGLKSHTNQDEPTINTHELPAIPHETQSQPNQEESDINYQHANESSLDPIIEPAPQIEMNPPVPPPIEMNPIVPLPRVSSTHPMQTRSRAGIIKPKRKCSGIQMVFRAKFKADGSLDRYKARLVAQGFTQLPGFDYCHTFSPVVQASTIPVVLSIVVSNNWPLHQLDVQNAFLNDVLSKAIYMEQPPGFIDPQFPNHVCRLKKAIYGLKQASLAWYQRLNDLKSFISRLHQEFAITDLGKLGYFFGLEVTYTSSGIFLNQAKYARDILQRASLEESKPVSTPLVAGCQLSTDGQPFEDPTLYRSLVGLLQYLTITRPDLSFDVNLVSQHLQHPTIAHFQALSSCPTLYSYNNSAIFLSQNPSSHKRAKHIDIDFHFVRELVSNGQLETQFVSSDLQVVDILTKALHRPLFVFFRDKLRVRPHPMSCLRGDDSIK</sequence>
<evidence type="ECO:0000259" key="1">
    <source>
        <dbReference type="Pfam" id="PF07727"/>
    </source>
</evidence>
<feature type="domain" description="Reverse transcriptase Ty1/copia-type" evidence="1">
    <location>
        <begin position="262"/>
        <end position="386"/>
    </location>
</feature>
<dbReference type="Pfam" id="PF07727">
    <property type="entry name" value="RVT_2"/>
    <property type="match status" value="1"/>
</dbReference>
<accession>A0A8X8XZA3</accession>
<organism evidence="2">
    <name type="scientific">Salvia splendens</name>
    <name type="common">Scarlet sage</name>
    <dbReference type="NCBI Taxonomy" id="180675"/>
    <lineage>
        <taxon>Eukaryota</taxon>
        <taxon>Viridiplantae</taxon>
        <taxon>Streptophyta</taxon>
        <taxon>Embryophyta</taxon>
        <taxon>Tracheophyta</taxon>
        <taxon>Spermatophyta</taxon>
        <taxon>Magnoliopsida</taxon>
        <taxon>eudicotyledons</taxon>
        <taxon>Gunneridae</taxon>
        <taxon>Pentapetalae</taxon>
        <taxon>asterids</taxon>
        <taxon>lamiids</taxon>
        <taxon>Lamiales</taxon>
        <taxon>Lamiaceae</taxon>
        <taxon>Nepetoideae</taxon>
        <taxon>Mentheae</taxon>
        <taxon>Salviinae</taxon>
        <taxon>Salvia</taxon>
        <taxon>Salvia subgen. Calosphace</taxon>
        <taxon>core Calosphace</taxon>
    </lineage>
</organism>
<reference evidence="2" key="1">
    <citation type="submission" date="2018-01" db="EMBL/GenBank/DDBJ databases">
        <authorList>
            <person name="Mao J.F."/>
        </authorList>
    </citation>
    <scope>NUCLEOTIDE SEQUENCE</scope>
    <source>
        <strain evidence="2">Huo1</strain>
        <tissue evidence="2">Leaf</tissue>
    </source>
</reference>
<proteinExistence type="predicted"/>
<name>A0A8X8XZA3_SALSN</name>
<comment type="caution">
    <text evidence="2">The sequence shown here is derived from an EMBL/GenBank/DDBJ whole genome shotgun (WGS) entry which is preliminary data.</text>
</comment>
<gene>
    <name evidence="2" type="ORF">SASPL_113661</name>
</gene>
<evidence type="ECO:0000313" key="2">
    <source>
        <dbReference type="EMBL" id="KAG6423270.1"/>
    </source>
</evidence>
<dbReference type="CDD" id="cd09272">
    <property type="entry name" value="RNase_HI_RT_Ty1"/>
    <property type="match status" value="1"/>
</dbReference>
<dbReference type="AlphaFoldDB" id="A0A8X8XZA3"/>
<evidence type="ECO:0000313" key="3">
    <source>
        <dbReference type="Proteomes" id="UP000298416"/>
    </source>
</evidence>
<dbReference type="InterPro" id="IPR013103">
    <property type="entry name" value="RVT_2"/>
</dbReference>
<protein>
    <recommendedName>
        <fullName evidence="1">Reverse transcriptase Ty1/copia-type domain-containing protein</fullName>
    </recommendedName>
</protein>
<keyword evidence="3" id="KW-1185">Reference proteome</keyword>
<dbReference type="SUPFAM" id="SSF56672">
    <property type="entry name" value="DNA/RNA polymerases"/>
    <property type="match status" value="1"/>
</dbReference>